<evidence type="ECO:0000256" key="2">
    <source>
        <dbReference type="ARBA" id="ARBA00022494"/>
    </source>
</evidence>
<dbReference type="GO" id="GO:0009767">
    <property type="term" value="P:photosynthetic electron transport chain"/>
    <property type="evidence" value="ECO:0007669"/>
    <property type="project" value="InterPro"/>
</dbReference>
<evidence type="ECO:0000256" key="7">
    <source>
        <dbReference type="ARBA" id="ARBA00022991"/>
    </source>
</evidence>
<evidence type="ECO:0008006" key="13">
    <source>
        <dbReference type="Google" id="ProtNLM"/>
    </source>
</evidence>
<keyword evidence="8 10" id="KW-0472">Membrane</keyword>
<keyword evidence="4" id="KW-0934">Plastid</keyword>
<dbReference type="GO" id="GO:0016168">
    <property type="term" value="F:chlorophyll binding"/>
    <property type="evidence" value="ECO:0007669"/>
    <property type="project" value="UniProtKB-KW"/>
</dbReference>
<protein>
    <recommendedName>
        <fullName evidence="13">Photosystem II CP47 chlorophyll apoprotein</fullName>
    </recommendedName>
</protein>
<accession>B9RH80</accession>
<feature type="transmembrane region" description="Helical" evidence="10">
    <location>
        <begin position="139"/>
        <end position="162"/>
    </location>
</feature>
<evidence type="ECO:0000256" key="5">
    <source>
        <dbReference type="ARBA" id="ARBA00022692"/>
    </source>
</evidence>
<evidence type="ECO:0000256" key="8">
    <source>
        <dbReference type="ARBA" id="ARBA00023136"/>
    </source>
</evidence>
<feature type="transmembrane region" description="Helical" evidence="10">
    <location>
        <begin position="61"/>
        <end position="78"/>
    </location>
</feature>
<dbReference type="AlphaFoldDB" id="B9RH80"/>
<name>B9RH80_RICCO</name>
<dbReference type="EMBL" id="EQ973778">
    <property type="protein sequence ID" value="EEF49442.1"/>
    <property type="molecule type" value="Genomic_DNA"/>
</dbReference>
<keyword evidence="5 10" id="KW-0812">Transmembrane</keyword>
<dbReference type="InterPro" id="IPR000932">
    <property type="entry name" value="PS_antenna-like"/>
</dbReference>
<evidence type="ECO:0000313" key="12">
    <source>
        <dbReference type="Proteomes" id="UP000008311"/>
    </source>
</evidence>
<evidence type="ECO:0000313" key="11">
    <source>
        <dbReference type="EMBL" id="EEF49442.1"/>
    </source>
</evidence>
<dbReference type="InParanoid" id="B9RH80"/>
<keyword evidence="7" id="KW-0157">Chromophore</keyword>
<keyword evidence="12" id="KW-1185">Reference proteome</keyword>
<dbReference type="eggNOG" id="ENOG502QRV6">
    <property type="taxonomic scope" value="Eukaryota"/>
</dbReference>
<dbReference type="Gene3D" id="3.10.680.10">
    <property type="entry name" value="Photosystem II CP47 reaction center protein"/>
    <property type="match status" value="1"/>
</dbReference>
<dbReference type="STRING" id="3988.B9RH80"/>
<keyword evidence="3" id="KW-0602">Photosynthesis</keyword>
<proteinExistence type="predicted"/>
<dbReference type="GO" id="GO:0009523">
    <property type="term" value="C:photosystem II"/>
    <property type="evidence" value="ECO:0000318"/>
    <property type="project" value="GO_Central"/>
</dbReference>
<dbReference type="InterPro" id="IPR036001">
    <property type="entry name" value="PS_II_antenna-like_sf"/>
</dbReference>
<feature type="transmembrane region" description="Helical" evidence="10">
    <location>
        <begin position="98"/>
        <end position="118"/>
    </location>
</feature>
<keyword evidence="2" id="KW-0148">Chlorophyll</keyword>
<organism evidence="11 12">
    <name type="scientific">Ricinus communis</name>
    <name type="common">Castor bean</name>
    <dbReference type="NCBI Taxonomy" id="3988"/>
    <lineage>
        <taxon>Eukaryota</taxon>
        <taxon>Viridiplantae</taxon>
        <taxon>Streptophyta</taxon>
        <taxon>Embryophyta</taxon>
        <taxon>Tracheophyta</taxon>
        <taxon>Spermatophyta</taxon>
        <taxon>Magnoliopsida</taxon>
        <taxon>eudicotyledons</taxon>
        <taxon>Gunneridae</taxon>
        <taxon>Pentapetalae</taxon>
        <taxon>rosids</taxon>
        <taxon>fabids</taxon>
        <taxon>Malpighiales</taxon>
        <taxon>Euphorbiaceae</taxon>
        <taxon>Acalyphoideae</taxon>
        <taxon>Acalypheae</taxon>
        <taxon>Ricinus</taxon>
    </lineage>
</organism>
<dbReference type="Pfam" id="PF00421">
    <property type="entry name" value="PSII"/>
    <property type="match status" value="2"/>
</dbReference>
<reference evidence="12" key="1">
    <citation type="journal article" date="2010" name="Nat. Biotechnol.">
        <title>Draft genome sequence of the oilseed species Ricinus communis.</title>
        <authorList>
            <person name="Chan A.P."/>
            <person name="Crabtree J."/>
            <person name="Zhao Q."/>
            <person name="Lorenzi H."/>
            <person name="Orvis J."/>
            <person name="Puiu D."/>
            <person name="Melake-Berhan A."/>
            <person name="Jones K.M."/>
            <person name="Redman J."/>
            <person name="Chen G."/>
            <person name="Cahoon E.B."/>
            <person name="Gedil M."/>
            <person name="Stanke M."/>
            <person name="Haas B.J."/>
            <person name="Wortman J.R."/>
            <person name="Fraser-Liggett C.M."/>
            <person name="Ravel J."/>
            <person name="Rabinowicz P.D."/>
        </authorList>
    </citation>
    <scope>NUCLEOTIDE SEQUENCE [LARGE SCALE GENOMIC DNA]</scope>
    <source>
        <strain evidence="12">cv. Hale</strain>
    </source>
</reference>
<evidence type="ECO:0000256" key="10">
    <source>
        <dbReference type="SAM" id="Phobius"/>
    </source>
</evidence>
<evidence type="ECO:0000256" key="9">
    <source>
        <dbReference type="ARBA" id="ARBA00023276"/>
    </source>
</evidence>
<evidence type="ECO:0000256" key="3">
    <source>
        <dbReference type="ARBA" id="ARBA00022531"/>
    </source>
</evidence>
<gene>
    <name evidence="11" type="ORF">RCOM_1447970</name>
</gene>
<evidence type="ECO:0000256" key="4">
    <source>
        <dbReference type="ARBA" id="ARBA00022640"/>
    </source>
</evidence>
<dbReference type="GO" id="GO:0009579">
    <property type="term" value="C:thylakoid"/>
    <property type="evidence" value="ECO:0000318"/>
    <property type="project" value="GO_Central"/>
</dbReference>
<feature type="transmembrane region" description="Helical" evidence="10">
    <location>
        <begin position="20"/>
        <end position="40"/>
    </location>
</feature>
<comment type="subcellular location">
    <subcellularLocation>
        <location evidence="1">Membrane</location>
        <topology evidence="1">Multi-pass membrane protein</topology>
    </subcellularLocation>
</comment>
<dbReference type="Proteomes" id="UP000008311">
    <property type="component" value="Unassembled WGS sequence"/>
</dbReference>
<keyword evidence="6 10" id="KW-1133">Transmembrane helix</keyword>
<sequence length="316" mass="35177">MGLPWYRVHTVVLNDPGHLLSVHIMHITLVAGWASSMALYELAVFDPSDPVLDLMWRQGMFVIPFMTRLGITNLWGGWSITGGTIMNPGIWSYEGVAGVHIVFSGLCFLAAIWHWVYWDLEIFCDERTGKPSLDLPKIFGIHLFLSGVACFGFGAFHITGLYGPGKWVSDPYGLTRKVQPVSPTWGVEGFDPFVPGGIASHHIAAGTLAFVVAGIMWFGSTTTPIELFGPTRYQWDQGYFQAESMNNRNGITIGCLRHPIFRDKEGHEDEIVRVDVPFRRAESKYSVEQVNVTIEFYGGKLNGVSYSDPAIVKKIC</sequence>
<feature type="transmembrane region" description="Helical" evidence="10">
    <location>
        <begin position="198"/>
        <end position="218"/>
    </location>
</feature>
<evidence type="ECO:0000256" key="6">
    <source>
        <dbReference type="ARBA" id="ARBA00022989"/>
    </source>
</evidence>
<evidence type="ECO:0000256" key="1">
    <source>
        <dbReference type="ARBA" id="ARBA00004141"/>
    </source>
</evidence>
<dbReference type="SUPFAM" id="SSF161077">
    <property type="entry name" value="Photosystem II antenna protein-like"/>
    <property type="match status" value="1"/>
</dbReference>
<keyword evidence="9" id="KW-0604">Photosystem II</keyword>